<evidence type="ECO:0000313" key="4">
    <source>
        <dbReference type="Proteomes" id="UP000198778"/>
    </source>
</evidence>
<evidence type="ECO:0000256" key="2">
    <source>
        <dbReference type="ARBA" id="ARBA00023002"/>
    </source>
</evidence>
<evidence type="ECO:0000313" key="3">
    <source>
        <dbReference type="EMBL" id="SDN80479.1"/>
    </source>
</evidence>
<dbReference type="PANTHER" id="PTHR42901:SF1">
    <property type="entry name" value="ALCOHOL DEHYDROGENASE"/>
    <property type="match status" value="1"/>
</dbReference>
<name>A0A1H0EDU9_9BACI</name>
<keyword evidence="2" id="KW-0560">Oxidoreductase</keyword>
<dbReference type="OrthoDB" id="9775296at2"/>
<comment type="similarity">
    <text evidence="1">Belongs to the short-chain dehydrogenases/reductases (SDR) family.</text>
</comment>
<dbReference type="Gene3D" id="3.40.50.720">
    <property type="entry name" value="NAD(P)-binding Rossmann-like Domain"/>
    <property type="match status" value="1"/>
</dbReference>
<sequence length="261" mass="29413">MSKTIFITGAGTGLGRGTALGLAKKGHKVIAGVEIISQVTPLREEVEEKGLDVEVIKLDIKDKQDQKYIADYDYDVFVANAAIGEGGPISEIPVDRVREVYETNVFSTLENAQIAAKKFVEKKQGKIIFLSSIVGIVPMPYLAAYGSTKHAVESIAKTMRAELDEFGVQVATINPGPFETGFNDRMFEEKWKWYDPEKNFTKEESIKEQEKILDEQYNPEDMINKMVEVIEADHHAFRTAYPQEIEDQMKDAEKQAWEDNV</sequence>
<dbReference type="EMBL" id="FNIL01000003">
    <property type="protein sequence ID" value="SDN80479.1"/>
    <property type="molecule type" value="Genomic_DNA"/>
</dbReference>
<reference evidence="4" key="1">
    <citation type="submission" date="2016-10" db="EMBL/GenBank/DDBJ databases">
        <authorList>
            <person name="Varghese N."/>
            <person name="Submissions S."/>
        </authorList>
    </citation>
    <scope>NUCLEOTIDE SEQUENCE [LARGE SCALE GENOMIC DNA]</scope>
    <source>
        <strain evidence="4">CGMCC 1.10369</strain>
    </source>
</reference>
<organism evidence="3 4">
    <name type="scientific">Alkalicoccus daliensis</name>
    <dbReference type="NCBI Taxonomy" id="745820"/>
    <lineage>
        <taxon>Bacteria</taxon>
        <taxon>Bacillati</taxon>
        <taxon>Bacillota</taxon>
        <taxon>Bacilli</taxon>
        <taxon>Bacillales</taxon>
        <taxon>Bacillaceae</taxon>
        <taxon>Alkalicoccus</taxon>
    </lineage>
</organism>
<dbReference type="RefSeq" id="WP_090842362.1">
    <property type="nucleotide sequence ID" value="NZ_FNIL01000003.1"/>
</dbReference>
<dbReference type="NCBIfam" id="NF006776">
    <property type="entry name" value="PRK09291.1"/>
    <property type="match status" value="1"/>
</dbReference>
<keyword evidence="4" id="KW-1185">Reference proteome</keyword>
<dbReference type="PROSITE" id="PS00061">
    <property type="entry name" value="ADH_SHORT"/>
    <property type="match status" value="1"/>
</dbReference>
<dbReference type="PRINTS" id="PR00081">
    <property type="entry name" value="GDHRDH"/>
</dbReference>
<dbReference type="AlphaFoldDB" id="A0A1H0EDU9"/>
<dbReference type="STRING" id="745820.SAMN04488053_103294"/>
<accession>A0A1H0EDU9</accession>
<dbReference type="PANTHER" id="PTHR42901">
    <property type="entry name" value="ALCOHOL DEHYDROGENASE"/>
    <property type="match status" value="1"/>
</dbReference>
<gene>
    <name evidence="3" type="ORF">SAMN04488053_103294</name>
</gene>
<dbReference type="Pfam" id="PF00106">
    <property type="entry name" value="adh_short"/>
    <property type="match status" value="1"/>
</dbReference>
<proteinExistence type="inferred from homology"/>
<protein>
    <submittedName>
        <fullName evidence="3">Short-chain dehydrogenase</fullName>
    </submittedName>
</protein>
<dbReference type="InterPro" id="IPR036291">
    <property type="entry name" value="NAD(P)-bd_dom_sf"/>
</dbReference>
<evidence type="ECO:0000256" key="1">
    <source>
        <dbReference type="ARBA" id="ARBA00006484"/>
    </source>
</evidence>
<dbReference type="InterPro" id="IPR002347">
    <property type="entry name" value="SDR_fam"/>
</dbReference>
<dbReference type="InterPro" id="IPR020904">
    <property type="entry name" value="Sc_DH/Rdtase_CS"/>
</dbReference>
<dbReference type="SUPFAM" id="SSF51735">
    <property type="entry name" value="NAD(P)-binding Rossmann-fold domains"/>
    <property type="match status" value="1"/>
</dbReference>
<dbReference type="GO" id="GO:0016491">
    <property type="term" value="F:oxidoreductase activity"/>
    <property type="evidence" value="ECO:0007669"/>
    <property type="project" value="UniProtKB-KW"/>
</dbReference>
<dbReference type="Proteomes" id="UP000198778">
    <property type="component" value="Unassembled WGS sequence"/>
</dbReference>